<dbReference type="Proteomes" id="UP000824120">
    <property type="component" value="Chromosome 2"/>
</dbReference>
<dbReference type="Pfam" id="PF04434">
    <property type="entry name" value="SWIM"/>
    <property type="match status" value="1"/>
</dbReference>
<comment type="caution">
    <text evidence="4">The sequence shown here is derived from an EMBL/GenBank/DDBJ whole genome shotgun (WGS) entry which is preliminary data.</text>
</comment>
<dbReference type="OrthoDB" id="1320284at2759"/>
<feature type="region of interest" description="Disordered" evidence="1">
    <location>
        <begin position="139"/>
        <end position="200"/>
    </location>
</feature>
<feature type="compositionally biased region" description="Basic residues" evidence="1">
    <location>
        <begin position="549"/>
        <end position="558"/>
    </location>
</feature>
<feature type="compositionally biased region" description="Polar residues" evidence="1">
    <location>
        <begin position="629"/>
        <end position="641"/>
    </location>
</feature>
<keyword evidence="5" id="KW-1185">Reference proteome</keyword>
<dbReference type="AlphaFoldDB" id="A0A9J6ACE3"/>
<feature type="region of interest" description="Disordered" evidence="1">
    <location>
        <begin position="516"/>
        <end position="558"/>
    </location>
</feature>
<dbReference type="GO" id="GO:0008270">
    <property type="term" value="F:zinc ion binding"/>
    <property type="evidence" value="ECO:0007669"/>
    <property type="project" value="InterPro"/>
</dbReference>
<dbReference type="EMBL" id="JACXVP010000002">
    <property type="protein sequence ID" value="KAG5621980.1"/>
    <property type="molecule type" value="Genomic_DNA"/>
</dbReference>
<dbReference type="InterPro" id="IPR007527">
    <property type="entry name" value="Znf_SWIM"/>
</dbReference>
<evidence type="ECO:0000259" key="3">
    <source>
        <dbReference type="Pfam" id="PF26130"/>
    </source>
</evidence>
<gene>
    <name evidence="4" type="ORF">H5410_007198</name>
</gene>
<evidence type="ECO:0000313" key="5">
    <source>
        <dbReference type="Proteomes" id="UP000824120"/>
    </source>
</evidence>
<dbReference type="PANTHER" id="PTHR31973">
    <property type="entry name" value="POLYPROTEIN, PUTATIVE-RELATED"/>
    <property type="match status" value="1"/>
</dbReference>
<dbReference type="InterPro" id="IPR058594">
    <property type="entry name" value="PB1-like_dom_pln"/>
</dbReference>
<feature type="domain" description="SWIM-type" evidence="2">
    <location>
        <begin position="482"/>
        <end position="503"/>
    </location>
</feature>
<feature type="region of interest" description="Disordered" evidence="1">
    <location>
        <begin position="624"/>
        <end position="648"/>
    </location>
</feature>
<feature type="domain" description="PB1-like" evidence="3">
    <location>
        <begin position="7"/>
        <end position="99"/>
    </location>
</feature>
<dbReference type="Pfam" id="PF26130">
    <property type="entry name" value="PB1-like"/>
    <property type="match status" value="1"/>
</dbReference>
<sequence>MTLTIATLQFHYGGCFVSDPTLRYANGITSVKKINIDVDELHIMLFHKIALELGVENVETFGCRVNKKGIFYMLNTDCDVLNFLNSLKGADFVDVYVVHPISIPLVIEEILILPSTNIDVSLSPQQDNVDVSFSSHKNRVDLSSSPQIDRADVCSSQPFDKNENRDLNQNQSHLVEDQSPLVEEQASAPRVEEHSDSNSLYDIDENIDDLSDLDEELLQAMQSNIQELVKEKTDRVNLAEIPSGPVGIDVGFEDIYKEMKGRFEGNLGGDDPYFDSSDPGSDISKDEGDPIENNEVVDPAPRKESTKIYFDPTAKKVLLQLYIKGVNIKLKPNEKERIREKCNKKGLSLAYSWKWCARHKWANWKKDWRGEGVENYGRLSAWCRAYFKEHSKCDVVENNMCETFNSWILGARFKSIITMLEEISVKVMERMNQIGEFLEKWITDVSPMAMDTLRKNAEIADNCEVKFNGNFGFEIHDPPYKHVVDLKKKVCSCRSWQLKGIPCVYSIYDKHEDVVKSDRPAIEPPEITAMPGRPGKNRRRDSDDLDKKKFGKATRKGRKMKCSMCKTFGHNKKGSPTLKNTTAGASVATAESQSNVNAGPSAGLISARRPIIASSSGVRLTTALASGGRPTTATSSDSGNTDRVLHSDTLSCSTPTNIDLGYKPNGLRWKGRKPHPLSDEYFWQPQNILSGLVGVLDVFSSAYIPQ</sequence>
<evidence type="ECO:0000259" key="2">
    <source>
        <dbReference type="Pfam" id="PF04434"/>
    </source>
</evidence>
<proteinExistence type="predicted"/>
<evidence type="ECO:0000313" key="4">
    <source>
        <dbReference type="EMBL" id="KAG5621980.1"/>
    </source>
</evidence>
<evidence type="ECO:0000256" key="1">
    <source>
        <dbReference type="SAM" id="MobiDB-lite"/>
    </source>
</evidence>
<protein>
    <recommendedName>
        <fullName evidence="6">SWIM-type domain-containing protein</fullName>
    </recommendedName>
</protein>
<accession>A0A9J6ACE3</accession>
<feature type="region of interest" description="Disordered" evidence="1">
    <location>
        <begin position="267"/>
        <end position="297"/>
    </location>
</feature>
<evidence type="ECO:0008006" key="6">
    <source>
        <dbReference type="Google" id="ProtNLM"/>
    </source>
</evidence>
<reference evidence="4 5" key="1">
    <citation type="submission" date="2020-09" db="EMBL/GenBank/DDBJ databases">
        <title>De no assembly of potato wild relative species, Solanum commersonii.</title>
        <authorList>
            <person name="Cho K."/>
        </authorList>
    </citation>
    <scope>NUCLEOTIDE SEQUENCE [LARGE SCALE GENOMIC DNA]</scope>
    <source>
        <strain evidence="4">LZ3.2</strain>
        <tissue evidence="4">Leaf</tissue>
    </source>
</reference>
<organism evidence="4 5">
    <name type="scientific">Solanum commersonii</name>
    <name type="common">Commerson's wild potato</name>
    <name type="synonym">Commerson's nightshade</name>
    <dbReference type="NCBI Taxonomy" id="4109"/>
    <lineage>
        <taxon>Eukaryota</taxon>
        <taxon>Viridiplantae</taxon>
        <taxon>Streptophyta</taxon>
        <taxon>Embryophyta</taxon>
        <taxon>Tracheophyta</taxon>
        <taxon>Spermatophyta</taxon>
        <taxon>Magnoliopsida</taxon>
        <taxon>eudicotyledons</taxon>
        <taxon>Gunneridae</taxon>
        <taxon>Pentapetalae</taxon>
        <taxon>asterids</taxon>
        <taxon>lamiids</taxon>
        <taxon>Solanales</taxon>
        <taxon>Solanaceae</taxon>
        <taxon>Solanoideae</taxon>
        <taxon>Solaneae</taxon>
        <taxon>Solanum</taxon>
    </lineage>
</organism>
<name>A0A9J6ACE3_SOLCO</name>
<dbReference type="PANTHER" id="PTHR31973:SF197">
    <property type="entry name" value="SWIM-TYPE DOMAIN-CONTAINING PROTEIN"/>
    <property type="match status" value="1"/>
</dbReference>